<dbReference type="EC" id="2.7.6.3" evidence="3"/>
<feature type="domain" description="7,8-dihydro-6-hydroxymethylpterin-pyrophosphokinase" evidence="13">
    <location>
        <begin position="6"/>
        <end position="132"/>
    </location>
</feature>
<keyword evidence="15" id="KW-1185">Reference proteome</keyword>
<dbReference type="GO" id="GO:0046656">
    <property type="term" value="P:folic acid biosynthetic process"/>
    <property type="evidence" value="ECO:0007669"/>
    <property type="project" value="UniProtKB-KW"/>
</dbReference>
<evidence type="ECO:0000313" key="15">
    <source>
        <dbReference type="Proteomes" id="UP000323632"/>
    </source>
</evidence>
<dbReference type="GO" id="GO:0046654">
    <property type="term" value="P:tetrahydrofolate biosynthetic process"/>
    <property type="evidence" value="ECO:0007669"/>
    <property type="project" value="UniProtKB-UniPathway"/>
</dbReference>
<evidence type="ECO:0000256" key="3">
    <source>
        <dbReference type="ARBA" id="ARBA00013253"/>
    </source>
</evidence>
<dbReference type="PANTHER" id="PTHR43071">
    <property type="entry name" value="2-AMINO-4-HYDROXY-6-HYDROXYMETHYLDIHYDROPTERIDINE PYROPHOSPHOKINASE"/>
    <property type="match status" value="1"/>
</dbReference>
<comment type="function">
    <text evidence="10">Catalyzes the transfer of pyrophosphate from adenosine triphosphate (ATP) to 6-hydroxymethyl-7,8-dihydropterin, an enzymatic step in folate biosynthesis pathway.</text>
</comment>
<dbReference type="InterPro" id="IPR035907">
    <property type="entry name" value="Hppk_sf"/>
</dbReference>
<evidence type="ECO:0000256" key="11">
    <source>
        <dbReference type="ARBA" id="ARBA00029766"/>
    </source>
</evidence>
<protein>
    <recommendedName>
        <fullName evidence="4">2-amino-4-hydroxy-6-hydroxymethyldihydropteridine pyrophosphokinase</fullName>
        <ecNumber evidence="3">2.7.6.3</ecNumber>
    </recommendedName>
    <alternativeName>
        <fullName evidence="11">6-hydroxymethyl-7,8-dihydropterin pyrophosphokinase</fullName>
    </alternativeName>
    <alternativeName>
        <fullName evidence="12">7,8-dihydro-6-hydroxymethylpterin-pyrophosphokinase</fullName>
    </alternativeName>
</protein>
<evidence type="ECO:0000256" key="12">
    <source>
        <dbReference type="ARBA" id="ARBA00033413"/>
    </source>
</evidence>
<keyword evidence="7 14" id="KW-0418">Kinase</keyword>
<organism evidence="14 15">
    <name type="scientific">Taibaiella lutea</name>
    <dbReference type="NCBI Taxonomy" id="2608001"/>
    <lineage>
        <taxon>Bacteria</taxon>
        <taxon>Pseudomonadati</taxon>
        <taxon>Bacteroidota</taxon>
        <taxon>Chitinophagia</taxon>
        <taxon>Chitinophagales</taxon>
        <taxon>Chitinophagaceae</taxon>
        <taxon>Taibaiella</taxon>
    </lineage>
</organism>
<dbReference type="NCBIfam" id="TIGR01498">
    <property type="entry name" value="folK"/>
    <property type="match status" value="1"/>
</dbReference>
<dbReference type="Pfam" id="PF01288">
    <property type="entry name" value="HPPK"/>
    <property type="match status" value="1"/>
</dbReference>
<comment type="pathway">
    <text evidence="1">Cofactor biosynthesis; tetrahydrofolate biosynthesis; 2-amino-4-hydroxy-6-hydroxymethyl-7,8-dihydropteridine diphosphate from 7,8-dihydroneopterin triphosphate: step 4/4.</text>
</comment>
<dbReference type="EMBL" id="VWSH01000001">
    <property type="protein sequence ID" value="KAA5537355.1"/>
    <property type="molecule type" value="Genomic_DNA"/>
</dbReference>
<evidence type="ECO:0000256" key="1">
    <source>
        <dbReference type="ARBA" id="ARBA00005051"/>
    </source>
</evidence>
<dbReference type="Proteomes" id="UP000323632">
    <property type="component" value="Unassembled WGS sequence"/>
</dbReference>
<dbReference type="UniPathway" id="UPA00077">
    <property type="reaction ID" value="UER00155"/>
</dbReference>
<dbReference type="Gene3D" id="3.30.70.560">
    <property type="entry name" value="7,8-Dihydro-6-hydroxymethylpterin-pyrophosphokinase HPPK"/>
    <property type="match status" value="1"/>
</dbReference>
<comment type="caution">
    <text evidence="14">The sequence shown here is derived from an EMBL/GenBank/DDBJ whole genome shotgun (WGS) entry which is preliminary data.</text>
</comment>
<sequence>MYSVFLLTGSNLGNREEQLAKAIRELEEHIGFIEQTSSVFETEAWGNEDLPAHLNQAVLIKTLLPPLDLLKSIHAIEAKLGRVRQDKWGVRAIDIDIIYFEDKIIRLPELIVPHPLMQERNFVLAPLSEIAPDMLHPVFLVSNKQLLKQSKDKLKATPVTGK</sequence>
<reference evidence="14 15" key="1">
    <citation type="submission" date="2019-09" db="EMBL/GenBank/DDBJ databases">
        <title>Genome sequence and assembly of Taibaiella sp.</title>
        <authorList>
            <person name="Chhetri G."/>
        </authorList>
    </citation>
    <scope>NUCLEOTIDE SEQUENCE [LARGE SCALE GENOMIC DNA]</scope>
    <source>
        <strain evidence="14 15">KVB11</strain>
    </source>
</reference>
<dbReference type="RefSeq" id="WP_150031931.1">
    <property type="nucleotide sequence ID" value="NZ_VWSH01000001.1"/>
</dbReference>
<dbReference type="PANTHER" id="PTHR43071:SF1">
    <property type="entry name" value="2-AMINO-4-HYDROXY-6-HYDROXYMETHYLDIHYDROPTERIDINE PYROPHOSPHOKINASE"/>
    <property type="match status" value="1"/>
</dbReference>
<evidence type="ECO:0000256" key="9">
    <source>
        <dbReference type="ARBA" id="ARBA00022909"/>
    </source>
</evidence>
<proteinExistence type="inferred from homology"/>
<dbReference type="CDD" id="cd00483">
    <property type="entry name" value="HPPK"/>
    <property type="match status" value="1"/>
</dbReference>
<keyword evidence="6" id="KW-0547">Nucleotide-binding</keyword>
<dbReference type="GO" id="GO:0003848">
    <property type="term" value="F:2-amino-4-hydroxy-6-hydroxymethyldihydropteridine diphosphokinase activity"/>
    <property type="evidence" value="ECO:0007669"/>
    <property type="project" value="UniProtKB-EC"/>
</dbReference>
<accession>A0A5M6CWS9</accession>
<dbReference type="AlphaFoldDB" id="A0A5M6CWS9"/>
<evidence type="ECO:0000256" key="4">
    <source>
        <dbReference type="ARBA" id="ARBA00016218"/>
    </source>
</evidence>
<dbReference type="GO" id="GO:0005524">
    <property type="term" value="F:ATP binding"/>
    <property type="evidence" value="ECO:0007669"/>
    <property type="project" value="UniProtKB-KW"/>
</dbReference>
<evidence type="ECO:0000313" key="14">
    <source>
        <dbReference type="EMBL" id="KAA5537355.1"/>
    </source>
</evidence>
<name>A0A5M6CWS9_9BACT</name>
<dbReference type="InterPro" id="IPR000550">
    <property type="entry name" value="Hppk"/>
</dbReference>
<evidence type="ECO:0000256" key="8">
    <source>
        <dbReference type="ARBA" id="ARBA00022840"/>
    </source>
</evidence>
<evidence type="ECO:0000256" key="7">
    <source>
        <dbReference type="ARBA" id="ARBA00022777"/>
    </source>
</evidence>
<evidence type="ECO:0000256" key="2">
    <source>
        <dbReference type="ARBA" id="ARBA00005810"/>
    </source>
</evidence>
<keyword evidence="9" id="KW-0289">Folate biosynthesis</keyword>
<keyword evidence="5 14" id="KW-0808">Transferase</keyword>
<evidence type="ECO:0000256" key="5">
    <source>
        <dbReference type="ARBA" id="ARBA00022679"/>
    </source>
</evidence>
<gene>
    <name evidence="14" type="primary">folK</name>
    <name evidence="14" type="ORF">F0919_06680</name>
</gene>
<evidence type="ECO:0000256" key="10">
    <source>
        <dbReference type="ARBA" id="ARBA00029409"/>
    </source>
</evidence>
<dbReference type="SUPFAM" id="SSF55083">
    <property type="entry name" value="6-hydroxymethyl-7,8-dihydropterin pyrophosphokinase, HPPK"/>
    <property type="match status" value="1"/>
</dbReference>
<evidence type="ECO:0000259" key="13">
    <source>
        <dbReference type="Pfam" id="PF01288"/>
    </source>
</evidence>
<dbReference type="GO" id="GO:0016301">
    <property type="term" value="F:kinase activity"/>
    <property type="evidence" value="ECO:0007669"/>
    <property type="project" value="UniProtKB-KW"/>
</dbReference>
<comment type="similarity">
    <text evidence="2">Belongs to the HPPK family.</text>
</comment>
<keyword evidence="8" id="KW-0067">ATP-binding</keyword>
<evidence type="ECO:0000256" key="6">
    <source>
        <dbReference type="ARBA" id="ARBA00022741"/>
    </source>
</evidence>